<keyword evidence="2" id="KW-1185">Reference proteome</keyword>
<dbReference type="EMBL" id="NMQU01000148">
    <property type="protein sequence ID" value="OXM43460.1"/>
    <property type="molecule type" value="Genomic_DNA"/>
</dbReference>
<evidence type="ECO:0000313" key="2">
    <source>
        <dbReference type="Proteomes" id="UP000215563"/>
    </source>
</evidence>
<protein>
    <submittedName>
        <fullName evidence="1">Uncharacterized protein</fullName>
    </submittedName>
</protein>
<organism evidence="1 2">
    <name type="scientific">Amycolatopsis alba DSM 44262</name>
    <dbReference type="NCBI Taxonomy" id="1125972"/>
    <lineage>
        <taxon>Bacteria</taxon>
        <taxon>Bacillati</taxon>
        <taxon>Actinomycetota</taxon>
        <taxon>Actinomycetes</taxon>
        <taxon>Pseudonocardiales</taxon>
        <taxon>Pseudonocardiaceae</taxon>
        <taxon>Amycolatopsis</taxon>
    </lineage>
</organism>
<proteinExistence type="predicted"/>
<sequence length="92" mass="9639">MRALTIAGVAGPLTLPLAPPAAASGVPEQWSTDALERFRLPAAAELGRGDFSNTGFTGKADFVGDVDNDGRADAIAVRCPHPRHRKASSSRR</sequence>
<dbReference type="AlphaFoldDB" id="A0A229R9X4"/>
<dbReference type="Proteomes" id="UP000215563">
    <property type="component" value="Unassembled WGS sequence"/>
</dbReference>
<evidence type="ECO:0000313" key="1">
    <source>
        <dbReference type="EMBL" id="OXM43460.1"/>
    </source>
</evidence>
<gene>
    <name evidence="1" type="ORF">CFP75_38455</name>
</gene>
<comment type="caution">
    <text evidence="1">The sequence shown here is derived from an EMBL/GenBank/DDBJ whole genome shotgun (WGS) entry which is preliminary data.</text>
</comment>
<reference evidence="1 2" key="1">
    <citation type="submission" date="2017-07" db="EMBL/GenBank/DDBJ databases">
        <title>Amycolatopsis alba DSM 44262 Genome sequencing and assembly.</title>
        <authorList>
            <person name="Kaur N."/>
            <person name="Mayilraj S."/>
        </authorList>
    </citation>
    <scope>NUCLEOTIDE SEQUENCE [LARGE SCALE GENOMIC DNA]</scope>
    <source>
        <strain evidence="1 2">DSM 44262</strain>
    </source>
</reference>
<name>A0A229R9X4_AMYAL</name>
<accession>A0A229R9X4</accession>